<sequence length="136" mass="15514">MLFDGSSYYWEKWAYCKLLRAFGAALVSSLMWRAVRTTAFTPNSASSTAVVSSGVLRLHETRQVSSARCNRWPESDRLVHLTLCSSRAMKLYRHASSSSTPARAMSQLWEMKLHHCGDASTQHTRNTTHFQHVQHR</sequence>
<dbReference type="EMBL" id="MU154658">
    <property type="protein sequence ID" value="KAF9489822.1"/>
    <property type="molecule type" value="Genomic_DNA"/>
</dbReference>
<comment type="caution">
    <text evidence="1">The sequence shown here is derived from an EMBL/GenBank/DDBJ whole genome shotgun (WGS) entry which is preliminary data.</text>
</comment>
<accession>A0A9P5ZK81</accession>
<organism evidence="1 2">
    <name type="scientific">Pleurotus eryngii</name>
    <name type="common">Boletus of the steppes</name>
    <dbReference type="NCBI Taxonomy" id="5323"/>
    <lineage>
        <taxon>Eukaryota</taxon>
        <taxon>Fungi</taxon>
        <taxon>Dikarya</taxon>
        <taxon>Basidiomycota</taxon>
        <taxon>Agaricomycotina</taxon>
        <taxon>Agaricomycetes</taxon>
        <taxon>Agaricomycetidae</taxon>
        <taxon>Agaricales</taxon>
        <taxon>Pleurotineae</taxon>
        <taxon>Pleurotaceae</taxon>
        <taxon>Pleurotus</taxon>
    </lineage>
</organism>
<name>A0A9P5ZK81_PLEER</name>
<dbReference type="AlphaFoldDB" id="A0A9P5ZK81"/>
<proteinExistence type="predicted"/>
<gene>
    <name evidence="1" type="ORF">BDN71DRAFT_254236</name>
</gene>
<evidence type="ECO:0000313" key="1">
    <source>
        <dbReference type="EMBL" id="KAF9489822.1"/>
    </source>
</evidence>
<protein>
    <submittedName>
        <fullName evidence="1">Uncharacterized protein</fullName>
    </submittedName>
</protein>
<dbReference type="Proteomes" id="UP000807025">
    <property type="component" value="Unassembled WGS sequence"/>
</dbReference>
<evidence type="ECO:0000313" key="2">
    <source>
        <dbReference type="Proteomes" id="UP000807025"/>
    </source>
</evidence>
<reference evidence="1" key="1">
    <citation type="submission" date="2020-11" db="EMBL/GenBank/DDBJ databases">
        <authorList>
            <consortium name="DOE Joint Genome Institute"/>
            <person name="Ahrendt S."/>
            <person name="Riley R."/>
            <person name="Andreopoulos W."/>
            <person name="Labutti K."/>
            <person name="Pangilinan J."/>
            <person name="Ruiz-Duenas F.J."/>
            <person name="Barrasa J.M."/>
            <person name="Sanchez-Garcia M."/>
            <person name="Camarero S."/>
            <person name="Miyauchi S."/>
            <person name="Serrano A."/>
            <person name="Linde D."/>
            <person name="Babiker R."/>
            <person name="Drula E."/>
            <person name="Ayuso-Fernandez I."/>
            <person name="Pacheco R."/>
            <person name="Padilla G."/>
            <person name="Ferreira P."/>
            <person name="Barriuso J."/>
            <person name="Kellner H."/>
            <person name="Castanera R."/>
            <person name="Alfaro M."/>
            <person name="Ramirez L."/>
            <person name="Pisabarro A.G."/>
            <person name="Kuo A."/>
            <person name="Tritt A."/>
            <person name="Lipzen A."/>
            <person name="He G."/>
            <person name="Yan M."/>
            <person name="Ng V."/>
            <person name="Cullen D."/>
            <person name="Martin F."/>
            <person name="Rosso M.-N."/>
            <person name="Henrissat B."/>
            <person name="Hibbett D."/>
            <person name="Martinez A.T."/>
            <person name="Grigoriev I.V."/>
        </authorList>
    </citation>
    <scope>NUCLEOTIDE SEQUENCE</scope>
    <source>
        <strain evidence="1">ATCC 90797</strain>
    </source>
</reference>
<keyword evidence="2" id="KW-1185">Reference proteome</keyword>